<dbReference type="EMBL" id="QGGL01000018">
    <property type="protein sequence ID" value="PWK06961.1"/>
    <property type="molecule type" value="Genomic_DNA"/>
</dbReference>
<comment type="caution">
    <text evidence="1">The sequence shown here is derived from an EMBL/GenBank/DDBJ whole genome shotgun (WGS) entry which is preliminary data.</text>
</comment>
<name>A0A316D458_9BACL</name>
<evidence type="ECO:0000313" key="2">
    <source>
        <dbReference type="Proteomes" id="UP000245634"/>
    </source>
</evidence>
<keyword evidence="2" id="KW-1185">Reference proteome</keyword>
<dbReference type="RefSeq" id="WP_170119541.1">
    <property type="nucleotide sequence ID" value="NZ_QGGL01000018.1"/>
</dbReference>
<gene>
    <name evidence="1" type="ORF">C7459_11825</name>
</gene>
<reference evidence="1 2" key="1">
    <citation type="submission" date="2018-05" db="EMBL/GenBank/DDBJ databases">
        <title>Genomic Encyclopedia of Type Strains, Phase IV (KMG-IV): sequencing the most valuable type-strain genomes for metagenomic binning, comparative biology and taxonomic classification.</title>
        <authorList>
            <person name="Goeker M."/>
        </authorList>
    </citation>
    <scope>NUCLEOTIDE SEQUENCE [LARGE SCALE GENOMIC DNA]</scope>
    <source>
        <strain evidence="1 2">DSM 18773</strain>
    </source>
</reference>
<proteinExistence type="predicted"/>
<dbReference type="AlphaFoldDB" id="A0A316D458"/>
<accession>A0A316D458</accession>
<sequence>MLTKVYRVVRLVTVAAGLYTGVKELRSGYSSRKHLWQILRRLVRQLG</sequence>
<organism evidence="1 2">
    <name type="scientific">Tumebacillus permanentifrigoris</name>
    <dbReference type="NCBI Taxonomy" id="378543"/>
    <lineage>
        <taxon>Bacteria</taxon>
        <taxon>Bacillati</taxon>
        <taxon>Bacillota</taxon>
        <taxon>Bacilli</taxon>
        <taxon>Bacillales</taxon>
        <taxon>Alicyclobacillaceae</taxon>
        <taxon>Tumebacillus</taxon>
    </lineage>
</organism>
<protein>
    <submittedName>
        <fullName evidence="1">Uncharacterized protein</fullName>
    </submittedName>
</protein>
<dbReference type="Proteomes" id="UP000245634">
    <property type="component" value="Unassembled WGS sequence"/>
</dbReference>
<evidence type="ECO:0000313" key="1">
    <source>
        <dbReference type="EMBL" id="PWK06961.1"/>
    </source>
</evidence>